<proteinExistence type="predicted"/>
<dbReference type="EMBL" id="JAIRAU010000056">
    <property type="protein sequence ID" value="MBZ5715030.1"/>
    <property type="molecule type" value="Genomic_DNA"/>
</dbReference>
<protein>
    <submittedName>
        <fullName evidence="2">Tail fiber protein</fullName>
    </submittedName>
</protein>
<gene>
    <name evidence="2" type="ORF">K7C98_37845</name>
</gene>
<evidence type="ECO:0000259" key="1">
    <source>
        <dbReference type="Pfam" id="PF07484"/>
    </source>
</evidence>
<evidence type="ECO:0000313" key="3">
    <source>
        <dbReference type="Proteomes" id="UP001139031"/>
    </source>
</evidence>
<comment type="caution">
    <text evidence="2">The sequence shown here is derived from an EMBL/GenBank/DDBJ whole genome shotgun (WGS) entry which is preliminary data.</text>
</comment>
<dbReference type="Proteomes" id="UP001139031">
    <property type="component" value="Unassembled WGS sequence"/>
</dbReference>
<accession>A0ABS7U3Z5</accession>
<dbReference type="Pfam" id="PF07484">
    <property type="entry name" value="Collar"/>
    <property type="match status" value="1"/>
</dbReference>
<feature type="domain" description="Phage tail collar" evidence="1">
    <location>
        <begin position="7"/>
        <end position="57"/>
    </location>
</feature>
<evidence type="ECO:0000313" key="2">
    <source>
        <dbReference type="EMBL" id="MBZ5715030.1"/>
    </source>
</evidence>
<dbReference type="InterPro" id="IPR011083">
    <property type="entry name" value="Phage_tail_collar_dom"/>
</dbReference>
<reference evidence="2" key="1">
    <citation type="submission" date="2021-08" db="EMBL/GenBank/DDBJ databases">
        <authorList>
            <person name="Stevens D.C."/>
        </authorList>
    </citation>
    <scope>NUCLEOTIDE SEQUENCE</scope>
    <source>
        <strain evidence="2">DSM 53165</strain>
    </source>
</reference>
<keyword evidence="3" id="KW-1185">Reference proteome</keyword>
<dbReference type="SUPFAM" id="SSF88874">
    <property type="entry name" value="Receptor-binding domain of short tail fibre protein gp12"/>
    <property type="match status" value="1"/>
</dbReference>
<name>A0ABS7U3Z5_9BACT</name>
<dbReference type="InterPro" id="IPR037053">
    <property type="entry name" value="Phage_tail_collar_dom_sf"/>
</dbReference>
<organism evidence="2 3">
    <name type="scientific">Nannocystis pusilla</name>
    <dbReference type="NCBI Taxonomy" id="889268"/>
    <lineage>
        <taxon>Bacteria</taxon>
        <taxon>Pseudomonadati</taxon>
        <taxon>Myxococcota</taxon>
        <taxon>Polyangia</taxon>
        <taxon>Nannocystales</taxon>
        <taxon>Nannocystaceae</taxon>
        <taxon>Nannocystis</taxon>
    </lineage>
</organism>
<sequence length="79" mass="8573">MDPLLAEIRLFAGNFAPRGWAKCDGQLLPIAQNTALFSLLGTTYGGDGRTTFALPKMESVPVEGLRYIIAVEGVYPSRE</sequence>
<dbReference type="Gene3D" id="3.90.1340.10">
    <property type="entry name" value="Phage tail collar domain"/>
    <property type="match status" value="1"/>
</dbReference>